<dbReference type="AlphaFoldDB" id="A0A835KGT7"/>
<organism evidence="2 3">
    <name type="scientific">Digitaria exilis</name>
    <dbReference type="NCBI Taxonomy" id="1010633"/>
    <lineage>
        <taxon>Eukaryota</taxon>
        <taxon>Viridiplantae</taxon>
        <taxon>Streptophyta</taxon>
        <taxon>Embryophyta</taxon>
        <taxon>Tracheophyta</taxon>
        <taxon>Spermatophyta</taxon>
        <taxon>Magnoliopsida</taxon>
        <taxon>Liliopsida</taxon>
        <taxon>Poales</taxon>
        <taxon>Poaceae</taxon>
        <taxon>PACMAD clade</taxon>
        <taxon>Panicoideae</taxon>
        <taxon>Panicodae</taxon>
        <taxon>Paniceae</taxon>
        <taxon>Anthephorinae</taxon>
        <taxon>Digitaria</taxon>
    </lineage>
</organism>
<dbReference type="Proteomes" id="UP000636709">
    <property type="component" value="Unassembled WGS sequence"/>
</dbReference>
<comment type="caution">
    <text evidence="2">The sequence shown here is derived from an EMBL/GenBank/DDBJ whole genome shotgun (WGS) entry which is preliminary data.</text>
</comment>
<evidence type="ECO:0000256" key="1">
    <source>
        <dbReference type="SAM" id="SignalP"/>
    </source>
</evidence>
<proteinExistence type="predicted"/>
<gene>
    <name evidence="2" type="ORF">HU200_016688</name>
</gene>
<feature type="signal peptide" evidence="1">
    <location>
        <begin position="1"/>
        <end position="34"/>
    </location>
</feature>
<dbReference type="Gramene" id="Dexi8B01G0005980.1">
    <property type="protein sequence ID" value="Dexi8B01G0005980.1:cds"/>
    <property type="gene ID" value="Dexi8B01G0005980"/>
</dbReference>
<accession>A0A835KGT7</accession>
<feature type="chain" id="PRO_5032895756" evidence="1">
    <location>
        <begin position="35"/>
        <end position="104"/>
    </location>
</feature>
<dbReference type="EMBL" id="JACEFO010001613">
    <property type="protein sequence ID" value="KAF8730824.1"/>
    <property type="molecule type" value="Genomic_DNA"/>
</dbReference>
<keyword evidence="1" id="KW-0732">Signal</keyword>
<reference evidence="2" key="1">
    <citation type="submission" date="2020-07" db="EMBL/GenBank/DDBJ databases">
        <title>Genome sequence and genetic diversity analysis of an under-domesticated orphan crop, white fonio (Digitaria exilis).</title>
        <authorList>
            <person name="Bennetzen J.L."/>
            <person name="Chen S."/>
            <person name="Ma X."/>
            <person name="Wang X."/>
            <person name="Yssel A.E.J."/>
            <person name="Chaluvadi S.R."/>
            <person name="Johnson M."/>
            <person name="Gangashetty P."/>
            <person name="Hamidou F."/>
            <person name="Sanogo M.D."/>
            <person name="Zwaenepoel A."/>
            <person name="Wallace J."/>
            <person name="Van De Peer Y."/>
            <person name="Van Deynze A."/>
        </authorList>
    </citation>
    <scope>NUCLEOTIDE SEQUENCE</scope>
    <source>
        <tissue evidence="2">Leaves</tissue>
    </source>
</reference>
<sequence length="104" mass="11614">MATTTSGTMGFMHLVAAGMFLVIMSCMLMPTTFAVCDILPQKCNQQNCNMQKCQQWYGNQNFEKVYCKKTPFNDLCCCDFHAHPPPAGHHPSRPSHHASPHVAI</sequence>
<name>A0A835KGT7_9POAL</name>
<keyword evidence="3" id="KW-1185">Reference proteome</keyword>
<protein>
    <submittedName>
        <fullName evidence="2">Uncharacterized protein</fullName>
    </submittedName>
</protein>
<evidence type="ECO:0000313" key="2">
    <source>
        <dbReference type="EMBL" id="KAF8730824.1"/>
    </source>
</evidence>
<evidence type="ECO:0000313" key="3">
    <source>
        <dbReference type="Proteomes" id="UP000636709"/>
    </source>
</evidence>